<reference evidence="9" key="1">
    <citation type="submission" date="2020-10" db="EMBL/GenBank/DDBJ databases">
        <authorList>
            <person name="Gilroy R."/>
        </authorList>
    </citation>
    <scope>NUCLEOTIDE SEQUENCE</scope>
    <source>
        <strain evidence="9">G3-4614</strain>
    </source>
</reference>
<dbReference type="Pfam" id="PF00717">
    <property type="entry name" value="Peptidase_S24"/>
    <property type="match status" value="1"/>
</dbReference>
<dbReference type="GO" id="GO:0016787">
    <property type="term" value="F:hydrolase activity"/>
    <property type="evidence" value="ECO:0007669"/>
    <property type="project" value="UniProtKB-KW"/>
</dbReference>
<dbReference type="GO" id="GO:0006355">
    <property type="term" value="P:regulation of DNA-templated transcription"/>
    <property type="evidence" value="ECO:0007669"/>
    <property type="project" value="InterPro"/>
</dbReference>
<dbReference type="InterPro" id="IPR036286">
    <property type="entry name" value="LexA/Signal_pep-like_sf"/>
</dbReference>
<dbReference type="EMBL" id="JADIMW010000081">
    <property type="protein sequence ID" value="MBO8438779.1"/>
    <property type="molecule type" value="Genomic_DNA"/>
</dbReference>
<sequence>MTDKIEKSDIFSYDASGVVNGLLSESKVAAGFPAPSDDSCGTALNLNSLLIKHPASTFFVRVSGESMRDDAIRNGDILVVDRSVEPYDGCIAVCCIDGEFTLKRIKCEGKRVWLMPSNPDFKPIEVMEGNDFSVWGVVRYSISKH</sequence>
<keyword evidence="6" id="KW-0742">SOS response</keyword>
<evidence type="ECO:0000259" key="8">
    <source>
        <dbReference type="Pfam" id="PF00717"/>
    </source>
</evidence>
<evidence type="ECO:0000256" key="4">
    <source>
        <dbReference type="ARBA" id="ARBA00022813"/>
    </source>
</evidence>
<proteinExistence type="inferred from homology"/>
<keyword evidence="3 7" id="KW-0378">Hydrolase</keyword>
<keyword evidence="9" id="KW-0548">Nucleotidyltransferase</keyword>
<dbReference type="GO" id="GO:0003677">
    <property type="term" value="F:DNA binding"/>
    <property type="evidence" value="ECO:0007669"/>
    <property type="project" value="InterPro"/>
</dbReference>
<protein>
    <submittedName>
        <fullName evidence="9">Translesion error-prone DNA polymerase V autoproteolytic subunit</fullName>
        <ecNumber evidence="9">2.7.7.7</ecNumber>
    </submittedName>
</protein>
<evidence type="ECO:0000313" key="10">
    <source>
        <dbReference type="Proteomes" id="UP000823636"/>
    </source>
</evidence>
<dbReference type="InterPro" id="IPR006197">
    <property type="entry name" value="Peptidase_S24_LexA"/>
</dbReference>
<keyword evidence="9" id="KW-0808">Transferase</keyword>
<organism evidence="9 10">
    <name type="scientific">Candidatus Caccoplasma merdipullorum</name>
    <dbReference type="NCBI Taxonomy" id="2840718"/>
    <lineage>
        <taxon>Bacteria</taxon>
        <taxon>Pseudomonadati</taxon>
        <taxon>Bacteroidota</taxon>
        <taxon>Bacteroidia</taxon>
        <taxon>Bacteroidales</taxon>
        <taxon>Bacteroidaceae</taxon>
        <taxon>Bacteroidaceae incertae sedis</taxon>
        <taxon>Candidatus Caccoplasma</taxon>
    </lineage>
</organism>
<evidence type="ECO:0000256" key="2">
    <source>
        <dbReference type="ARBA" id="ARBA00022763"/>
    </source>
</evidence>
<name>A0A9D9E824_9BACT</name>
<feature type="domain" description="Peptidase S24/S26A/S26B/S26C" evidence="8">
    <location>
        <begin position="26"/>
        <end position="138"/>
    </location>
</feature>
<keyword evidence="5" id="KW-0234">DNA repair</keyword>
<dbReference type="InterPro" id="IPR039418">
    <property type="entry name" value="LexA-like"/>
</dbReference>
<reference evidence="9" key="2">
    <citation type="journal article" date="2021" name="PeerJ">
        <title>Extensive microbial diversity within the chicken gut microbiome revealed by metagenomics and culture.</title>
        <authorList>
            <person name="Gilroy R."/>
            <person name="Ravi A."/>
            <person name="Getino M."/>
            <person name="Pursley I."/>
            <person name="Horton D.L."/>
            <person name="Alikhan N.F."/>
            <person name="Baker D."/>
            <person name="Gharbi K."/>
            <person name="Hall N."/>
            <person name="Watson M."/>
            <person name="Adriaenssens E.M."/>
            <person name="Foster-Nyarko E."/>
            <person name="Jarju S."/>
            <person name="Secka A."/>
            <person name="Antonio M."/>
            <person name="Oren A."/>
            <person name="Chaudhuri R.R."/>
            <person name="La Ragione R."/>
            <person name="Hildebrand F."/>
            <person name="Pallen M.J."/>
        </authorList>
    </citation>
    <scope>NUCLEOTIDE SEQUENCE</scope>
    <source>
        <strain evidence="9">G3-4614</strain>
    </source>
</reference>
<dbReference type="GO" id="GO:0006281">
    <property type="term" value="P:DNA repair"/>
    <property type="evidence" value="ECO:0007669"/>
    <property type="project" value="UniProtKB-KW"/>
</dbReference>
<dbReference type="SUPFAM" id="SSF51306">
    <property type="entry name" value="LexA/Signal peptidase"/>
    <property type="match status" value="1"/>
</dbReference>
<evidence type="ECO:0000256" key="3">
    <source>
        <dbReference type="ARBA" id="ARBA00022801"/>
    </source>
</evidence>
<keyword evidence="4 7" id="KW-0068">Autocatalytic cleavage</keyword>
<dbReference type="EC" id="2.7.7.7" evidence="9"/>
<evidence type="ECO:0000256" key="7">
    <source>
        <dbReference type="RuleBase" id="RU003991"/>
    </source>
</evidence>
<dbReference type="Gene3D" id="2.10.109.10">
    <property type="entry name" value="Umud Fragment, subunit A"/>
    <property type="match status" value="1"/>
</dbReference>
<dbReference type="AlphaFoldDB" id="A0A9D9E824"/>
<dbReference type="PANTHER" id="PTHR33516">
    <property type="entry name" value="LEXA REPRESSOR"/>
    <property type="match status" value="1"/>
</dbReference>
<comment type="caution">
    <text evidence="9">The sequence shown here is derived from an EMBL/GenBank/DDBJ whole genome shotgun (WGS) entry which is preliminary data.</text>
</comment>
<gene>
    <name evidence="9" type="primary">umuD</name>
    <name evidence="9" type="ORF">IAC54_07785</name>
</gene>
<dbReference type="PANTHER" id="PTHR33516:SF2">
    <property type="entry name" value="LEXA REPRESSOR-RELATED"/>
    <property type="match status" value="1"/>
</dbReference>
<comment type="similarity">
    <text evidence="1 7">Belongs to the peptidase S24 family.</text>
</comment>
<evidence type="ECO:0000256" key="6">
    <source>
        <dbReference type="ARBA" id="ARBA00023236"/>
    </source>
</evidence>
<dbReference type="GO" id="GO:0009432">
    <property type="term" value="P:SOS response"/>
    <property type="evidence" value="ECO:0007669"/>
    <property type="project" value="UniProtKB-KW"/>
</dbReference>
<evidence type="ECO:0000256" key="1">
    <source>
        <dbReference type="ARBA" id="ARBA00007484"/>
    </source>
</evidence>
<evidence type="ECO:0000256" key="5">
    <source>
        <dbReference type="ARBA" id="ARBA00023204"/>
    </source>
</evidence>
<dbReference type="NCBIfam" id="NF007621">
    <property type="entry name" value="PRK10276.1"/>
    <property type="match status" value="1"/>
</dbReference>
<dbReference type="InterPro" id="IPR015927">
    <property type="entry name" value="Peptidase_S24_S26A/B/C"/>
</dbReference>
<dbReference type="Proteomes" id="UP000823636">
    <property type="component" value="Unassembled WGS sequence"/>
</dbReference>
<accession>A0A9D9E824</accession>
<dbReference type="GO" id="GO:0003887">
    <property type="term" value="F:DNA-directed DNA polymerase activity"/>
    <property type="evidence" value="ECO:0007669"/>
    <property type="project" value="UniProtKB-EC"/>
</dbReference>
<dbReference type="CDD" id="cd06529">
    <property type="entry name" value="S24_LexA-like"/>
    <property type="match status" value="1"/>
</dbReference>
<keyword evidence="2" id="KW-0227">DNA damage</keyword>
<dbReference type="PRINTS" id="PR00726">
    <property type="entry name" value="LEXASERPTASE"/>
</dbReference>
<dbReference type="InterPro" id="IPR050077">
    <property type="entry name" value="LexA_repressor"/>
</dbReference>
<evidence type="ECO:0000313" key="9">
    <source>
        <dbReference type="EMBL" id="MBO8438779.1"/>
    </source>
</evidence>